<name>A0ABN7ZDQ0_9BURK</name>
<evidence type="ECO:0000313" key="2">
    <source>
        <dbReference type="Proteomes" id="UP000706525"/>
    </source>
</evidence>
<reference evidence="1 2" key="1">
    <citation type="submission" date="2021-08" db="EMBL/GenBank/DDBJ databases">
        <authorList>
            <person name="Peeters C."/>
        </authorList>
    </citation>
    <scope>NUCLEOTIDE SEQUENCE [LARGE SCALE GENOMIC DNA]</scope>
    <source>
        <strain evidence="1 2">LMG 32289</strain>
    </source>
</reference>
<dbReference type="SUPFAM" id="SSF50494">
    <property type="entry name" value="Trypsin-like serine proteases"/>
    <property type="match status" value="1"/>
</dbReference>
<dbReference type="EMBL" id="CAJZAG010000011">
    <property type="protein sequence ID" value="CAG9183423.1"/>
    <property type="molecule type" value="Genomic_DNA"/>
</dbReference>
<keyword evidence="2" id="KW-1185">Reference proteome</keyword>
<protein>
    <recommendedName>
        <fullName evidence="3">Serine protease</fullName>
    </recommendedName>
</protein>
<dbReference type="PANTHER" id="PTHR43019">
    <property type="entry name" value="SERINE ENDOPROTEASE DEGS"/>
    <property type="match status" value="1"/>
</dbReference>
<dbReference type="InterPro" id="IPR009003">
    <property type="entry name" value="Peptidase_S1_PA"/>
</dbReference>
<dbReference type="InterPro" id="IPR043504">
    <property type="entry name" value="Peptidase_S1_PA_chymotrypsin"/>
</dbReference>
<dbReference type="Gene3D" id="2.40.10.10">
    <property type="entry name" value="Trypsin-like serine proteases"/>
    <property type="match status" value="2"/>
</dbReference>
<dbReference type="PANTHER" id="PTHR43019:SF23">
    <property type="entry name" value="PROTEASE DO-LIKE 5, CHLOROPLASTIC"/>
    <property type="match status" value="1"/>
</dbReference>
<accession>A0ABN7ZDQ0</accession>
<evidence type="ECO:0008006" key="3">
    <source>
        <dbReference type="Google" id="ProtNLM"/>
    </source>
</evidence>
<comment type="caution">
    <text evidence="1">The sequence shown here is derived from an EMBL/GenBank/DDBJ whole genome shotgun (WGS) entry which is preliminary data.</text>
</comment>
<gene>
    <name evidence="1" type="ORF">LMG32289_05377</name>
</gene>
<dbReference type="Proteomes" id="UP000706525">
    <property type="component" value="Unassembled WGS sequence"/>
</dbReference>
<organism evidence="1 2">
    <name type="scientific">Cupriavidus pampae</name>
    <dbReference type="NCBI Taxonomy" id="659251"/>
    <lineage>
        <taxon>Bacteria</taxon>
        <taxon>Pseudomonadati</taxon>
        <taxon>Pseudomonadota</taxon>
        <taxon>Betaproteobacteria</taxon>
        <taxon>Burkholderiales</taxon>
        <taxon>Burkholderiaceae</taxon>
        <taxon>Cupriavidus</taxon>
    </lineage>
</organism>
<sequence>MHFKPYPGTRRVVDLLSAIVPIFRVDEEGGTVELIGTGFWVTNSGHMITAWHVVDENIGTNGIDRGPIFAVQTLTDRRIVVRNFRKSDKHPKFDLALIETVVAPPTVNVPTIPVAMSLDELRVDERVFSFAVISADQEIADEKVSGLTAYVFAGELFSEQHPPMTVRFAIRLSFGRVEEIFDEMRDRVMLPFPCIQTDVPIYGGNSGGPLFDIRGRICAIHCTSFGGNEAAFHVPILGVLHLRMRSQSIGIEDSVTQYRSILELAADNQVKFDPPMLDADRLIRSLIRWIWYATRCLVGGERPSLNVHFATRKEPSTPSTTTG</sequence>
<evidence type="ECO:0000313" key="1">
    <source>
        <dbReference type="EMBL" id="CAG9183423.1"/>
    </source>
</evidence>
<dbReference type="RefSeq" id="WP_318036303.1">
    <property type="nucleotide sequence ID" value="NZ_CAJZAG010000011.1"/>
</dbReference>
<dbReference type="Pfam" id="PF13365">
    <property type="entry name" value="Trypsin_2"/>
    <property type="match status" value="1"/>
</dbReference>
<proteinExistence type="predicted"/>